<comment type="caution">
    <text evidence="2">The sequence shown here is derived from an EMBL/GenBank/DDBJ whole genome shotgun (WGS) entry which is preliminary data.</text>
</comment>
<name>A0ABR9VMU7_9SYNC</name>
<dbReference type="InterPro" id="IPR035965">
    <property type="entry name" value="PAS-like_dom_sf"/>
</dbReference>
<dbReference type="SUPFAM" id="SSF55785">
    <property type="entry name" value="PYP-like sensor domain (PAS domain)"/>
    <property type="match status" value="1"/>
</dbReference>
<dbReference type="RefSeq" id="WP_194018744.1">
    <property type="nucleotide sequence ID" value="NZ_JADEVV010000004.1"/>
</dbReference>
<dbReference type="Gene3D" id="3.30.450.20">
    <property type="entry name" value="PAS domain"/>
    <property type="match status" value="1"/>
</dbReference>
<accession>A0ABR9VMU7</accession>
<protein>
    <submittedName>
        <fullName evidence="2">GAF domain-containing protein</fullName>
    </submittedName>
</protein>
<dbReference type="Proteomes" id="UP000658720">
    <property type="component" value="Unassembled WGS sequence"/>
</dbReference>
<evidence type="ECO:0000313" key="3">
    <source>
        <dbReference type="Proteomes" id="UP000658720"/>
    </source>
</evidence>
<dbReference type="InterPro" id="IPR000014">
    <property type="entry name" value="PAS"/>
</dbReference>
<dbReference type="Gene3D" id="3.30.450.40">
    <property type="match status" value="1"/>
</dbReference>
<reference evidence="2 3" key="1">
    <citation type="submission" date="2020-10" db="EMBL/GenBank/DDBJ databases">
        <authorList>
            <person name="Castelo-Branco R."/>
            <person name="Eusebio N."/>
            <person name="Adriana R."/>
            <person name="Vieira A."/>
            <person name="Brugerolle De Fraissinette N."/>
            <person name="Rezende De Castro R."/>
            <person name="Schneider M.P."/>
            <person name="Vasconcelos V."/>
            <person name="Leao P.N."/>
        </authorList>
    </citation>
    <scope>NUCLEOTIDE SEQUENCE [LARGE SCALE GENOMIC DNA]</scope>
    <source>
        <strain evidence="2 3">LEGE 00031</strain>
    </source>
</reference>
<proteinExistence type="predicted"/>
<feature type="domain" description="GAF" evidence="1">
    <location>
        <begin position="54"/>
        <end position="202"/>
    </location>
</feature>
<dbReference type="InterPro" id="IPR013767">
    <property type="entry name" value="PAS_fold"/>
</dbReference>
<evidence type="ECO:0000313" key="2">
    <source>
        <dbReference type="EMBL" id="MBE9252676.1"/>
    </source>
</evidence>
<dbReference type="Pfam" id="PF13185">
    <property type="entry name" value="GAF_2"/>
    <property type="match status" value="1"/>
</dbReference>
<dbReference type="EMBL" id="JADEVV010000004">
    <property type="protein sequence ID" value="MBE9252676.1"/>
    <property type="molecule type" value="Genomic_DNA"/>
</dbReference>
<sequence>MSIYDPNPDQSLARIEALEQELASLKASNNTLDIQNKILKGFISLTNVSAGRMLIKATLQKTMEASIHQTGAQLGSLFLLDGDGRVTESILARGATDQNQKKNLVGQVLDKGLAGWVRENKRTGLINDTTKDYRWLKLPDEPYNALSALGVPIVWGDELLGILTLMHSQADHFTPASAIAMEKTAELIALVLNNARIQTKHKQNETLIQQEDDLLNQAILWFPSVIFILDNQGVLLKCGGKYLAQIGLDPKESIGKSIYYLLPEANELKSLISHALANNVIESVSVQLERVDHGTWFYDAWFSPILDNHGQVAHVVCMLLPA</sequence>
<dbReference type="InterPro" id="IPR029016">
    <property type="entry name" value="GAF-like_dom_sf"/>
</dbReference>
<gene>
    <name evidence="2" type="ORF">IQ217_02170</name>
</gene>
<evidence type="ECO:0000259" key="1">
    <source>
        <dbReference type="SMART" id="SM00065"/>
    </source>
</evidence>
<organism evidence="2 3">
    <name type="scientific">Synechocystis salina LEGE 00031</name>
    <dbReference type="NCBI Taxonomy" id="1828736"/>
    <lineage>
        <taxon>Bacteria</taxon>
        <taxon>Bacillati</taxon>
        <taxon>Cyanobacteriota</taxon>
        <taxon>Cyanophyceae</taxon>
        <taxon>Synechococcales</taxon>
        <taxon>Merismopediaceae</taxon>
        <taxon>Synechocystis</taxon>
    </lineage>
</organism>
<dbReference type="SMART" id="SM00065">
    <property type="entry name" value="GAF"/>
    <property type="match status" value="1"/>
</dbReference>
<keyword evidence="3" id="KW-1185">Reference proteome</keyword>
<dbReference type="InterPro" id="IPR003018">
    <property type="entry name" value="GAF"/>
</dbReference>
<dbReference type="Pfam" id="PF00989">
    <property type="entry name" value="PAS"/>
    <property type="match status" value="1"/>
</dbReference>
<dbReference type="CDD" id="cd00130">
    <property type="entry name" value="PAS"/>
    <property type="match status" value="1"/>
</dbReference>
<dbReference type="SUPFAM" id="SSF55781">
    <property type="entry name" value="GAF domain-like"/>
    <property type="match status" value="1"/>
</dbReference>